<dbReference type="Gene3D" id="3.40.50.12370">
    <property type="match status" value="1"/>
</dbReference>
<comment type="similarity">
    <text evidence="1">Belongs to the universal stress protein A family.</text>
</comment>
<dbReference type="EMBL" id="WMJX01000002">
    <property type="protein sequence ID" value="MTG96938.1"/>
    <property type="molecule type" value="Genomic_DNA"/>
</dbReference>
<dbReference type="OrthoDB" id="1522996at2"/>
<feature type="domain" description="UspA" evidence="2">
    <location>
        <begin position="148"/>
        <end position="280"/>
    </location>
</feature>
<evidence type="ECO:0000256" key="1">
    <source>
        <dbReference type="ARBA" id="ARBA00008791"/>
    </source>
</evidence>
<accession>A0A6I3LEN8</accession>
<organism evidence="3 4">
    <name type="scientific">Myroides albus</name>
    <dbReference type="NCBI Taxonomy" id="2562892"/>
    <lineage>
        <taxon>Bacteria</taxon>
        <taxon>Pseudomonadati</taxon>
        <taxon>Bacteroidota</taxon>
        <taxon>Flavobacteriia</taxon>
        <taxon>Flavobacteriales</taxon>
        <taxon>Flavobacteriaceae</taxon>
        <taxon>Myroides</taxon>
    </lineage>
</organism>
<dbReference type="InterPro" id="IPR006016">
    <property type="entry name" value="UspA"/>
</dbReference>
<reference evidence="3 4" key="1">
    <citation type="submission" date="2019-11" db="EMBL/GenBank/DDBJ databases">
        <title>Genome of Strain BIT-d1.</title>
        <authorList>
            <person name="Yang Y."/>
        </authorList>
    </citation>
    <scope>NUCLEOTIDE SEQUENCE [LARGE SCALE GENOMIC DNA]</scope>
    <source>
        <strain evidence="3 4">BIT-d1</strain>
    </source>
</reference>
<comment type="caution">
    <text evidence="3">The sequence shown here is derived from an EMBL/GenBank/DDBJ whole genome shotgun (WGS) entry which is preliminary data.</text>
</comment>
<dbReference type="Pfam" id="PF00582">
    <property type="entry name" value="Usp"/>
    <property type="match status" value="1"/>
</dbReference>
<evidence type="ECO:0000313" key="3">
    <source>
        <dbReference type="EMBL" id="MTG96938.1"/>
    </source>
</evidence>
<dbReference type="AlphaFoldDB" id="A0A6I3LEN8"/>
<dbReference type="RefSeq" id="WP_155090985.1">
    <property type="nucleotide sequence ID" value="NZ_WMJX01000002.1"/>
</dbReference>
<keyword evidence="4" id="KW-1185">Reference proteome</keyword>
<evidence type="ECO:0000259" key="2">
    <source>
        <dbReference type="Pfam" id="PF00582"/>
    </source>
</evidence>
<dbReference type="CDD" id="cd00293">
    <property type="entry name" value="USP-like"/>
    <property type="match status" value="1"/>
</dbReference>
<dbReference type="PANTHER" id="PTHR46268:SF6">
    <property type="entry name" value="UNIVERSAL STRESS PROTEIN UP12"/>
    <property type="match status" value="1"/>
</dbReference>
<gene>
    <name evidence="3" type="ORF">GJV76_02065</name>
</gene>
<sequence>MTTDKALHILVGIDLSEMDQHLIDYMGVLDHILNIEKITFIHNLKLGELPKELVQPERIELLKTRIAEKVKRMIGSTSATYEYEVQVHCESYSEVAFMNITKKHPFDLLVLGNKQELEGNGGLADKLVRIIPAATLLVPETYQTPVTTIIDAIDFSRYTSLIMGWADRFKNNSKGQKIVHSAVHVSKFYWGFYPTMTEKEWEKATREDIKEKQDKWNKKYANYSDIEIVPAEDKNISASLIQYARRKKADLMILGVKGSTGIKEIFLGSVANHLLHRPTNTCLLFVKAPKA</sequence>
<dbReference type="SUPFAM" id="SSF52402">
    <property type="entry name" value="Adenine nucleotide alpha hydrolases-like"/>
    <property type="match status" value="1"/>
</dbReference>
<evidence type="ECO:0000313" key="4">
    <source>
        <dbReference type="Proteomes" id="UP000438760"/>
    </source>
</evidence>
<name>A0A6I3LEN8_9FLAO</name>
<protein>
    <submittedName>
        <fullName evidence="3">Universal stress protein</fullName>
    </submittedName>
</protein>
<dbReference type="Proteomes" id="UP000438760">
    <property type="component" value="Unassembled WGS sequence"/>
</dbReference>
<dbReference type="PANTHER" id="PTHR46268">
    <property type="entry name" value="STRESS RESPONSE PROTEIN NHAX"/>
    <property type="match status" value="1"/>
</dbReference>
<proteinExistence type="inferred from homology"/>